<protein>
    <submittedName>
        <fullName evidence="2">PilN domain-containing protein</fullName>
    </submittedName>
</protein>
<proteinExistence type="predicted"/>
<accession>A0ABS8XHK2</accession>
<sequence length="362" mass="38217">MSRSPVERLLLGATGLLDARGRTWADFGAWCAAHAGARVELFAGPGRMHSLLLPADLPLADEDAQLGYARLQFAHYLGPAAQAWPLASWPGGVCALAEGDPATLQATARTHRVRLLSLRPSWTLAPSDDGQAAVLDDGMLTRLVRRDGCLVTLEQRPLDEALLAELDGASVFHAAALLSGPGGPPWPDFIARPRAVRTRALVWAWAASAAAACALVAVQARELRQEAARLSEQSAVIDRLQRAGRPAAATATLAAQASAAAAGVRAAAAARQLDTDWAALWTDVERALPAGLQLAALDLDRRALRLEGRAGDPDAVTRLVDRLSLQAAPGDVVVLTRLQKADTPVDGDGLRFEVMRRPGGAR</sequence>
<comment type="caution">
    <text evidence="2">The sequence shown here is derived from an EMBL/GenBank/DDBJ whole genome shotgun (WGS) entry which is preliminary data.</text>
</comment>
<name>A0ABS8XHK2_9BURK</name>
<dbReference type="Proteomes" id="UP001201463">
    <property type="component" value="Unassembled WGS sequence"/>
</dbReference>
<dbReference type="EMBL" id="JAJTWT010000004">
    <property type="protein sequence ID" value="MCE4538048.1"/>
    <property type="molecule type" value="Genomic_DNA"/>
</dbReference>
<dbReference type="RefSeq" id="WP_233392459.1">
    <property type="nucleotide sequence ID" value="NZ_JAJTWT010000004.1"/>
</dbReference>
<evidence type="ECO:0000256" key="1">
    <source>
        <dbReference type="SAM" id="Coils"/>
    </source>
</evidence>
<organism evidence="2 3">
    <name type="scientific">Pelomonas caseinilytica</name>
    <dbReference type="NCBI Taxonomy" id="2906763"/>
    <lineage>
        <taxon>Bacteria</taxon>
        <taxon>Pseudomonadati</taxon>
        <taxon>Pseudomonadota</taxon>
        <taxon>Betaproteobacteria</taxon>
        <taxon>Burkholderiales</taxon>
        <taxon>Sphaerotilaceae</taxon>
        <taxon>Roseateles</taxon>
    </lineage>
</organism>
<evidence type="ECO:0000313" key="3">
    <source>
        <dbReference type="Proteomes" id="UP001201463"/>
    </source>
</evidence>
<gene>
    <name evidence="2" type="ORF">LXT12_12385</name>
</gene>
<keyword evidence="1" id="KW-0175">Coiled coil</keyword>
<keyword evidence="3" id="KW-1185">Reference proteome</keyword>
<evidence type="ECO:0000313" key="2">
    <source>
        <dbReference type="EMBL" id="MCE4538048.1"/>
    </source>
</evidence>
<feature type="coiled-coil region" evidence="1">
    <location>
        <begin position="213"/>
        <end position="243"/>
    </location>
</feature>
<reference evidence="2 3" key="1">
    <citation type="submission" date="2021-12" db="EMBL/GenBank/DDBJ databases">
        <title>Genome seq of p7.</title>
        <authorList>
            <person name="Seo T."/>
        </authorList>
    </citation>
    <scope>NUCLEOTIDE SEQUENCE [LARGE SCALE GENOMIC DNA]</scope>
    <source>
        <strain evidence="2 3">P7</strain>
    </source>
</reference>